<protein>
    <submittedName>
        <fullName evidence="2">Uncharacterized protein</fullName>
    </submittedName>
</protein>
<comment type="caution">
    <text evidence="2">The sequence shown here is derived from an EMBL/GenBank/DDBJ whole genome shotgun (WGS) entry which is preliminary data.</text>
</comment>
<dbReference type="Proteomes" id="UP000050482">
    <property type="component" value="Unassembled WGS sequence"/>
</dbReference>
<sequence length="120" mass="13749">MRKQDQDPDIRKHMRKHHPDLGKLMRKHHPDLGKLMRKRCYPATCTLEQNNFRHDSNGQPPVPSFNLAPLVSKHATASQSRDVILDQGELRLFSYKQATRNDKGIESASGNLIRVPRTAT</sequence>
<evidence type="ECO:0000313" key="2">
    <source>
        <dbReference type="EMBL" id="KPV43117.1"/>
    </source>
</evidence>
<feature type="compositionally biased region" description="Basic residues" evidence="1">
    <location>
        <begin position="12"/>
        <end position="28"/>
    </location>
</feature>
<proteinExistence type="predicted"/>
<dbReference type="AlphaFoldDB" id="A0A0N8PP22"/>
<feature type="compositionally biased region" description="Basic and acidic residues" evidence="1">
    <location>
        <begin position="1"/>
        <end position="11"/>
    </location>
</feature>
<reference evidence="2 3" key="1">
    <citation type="submission" date="2015-09" db="EMBL/GenBank/DDBJ databases">
        <title>Draft genome sequence of Alicyclobacillus ferrooxydans DSM 22381.</title>
        <authorList>
            <person name="Hemp J."/>
        </authorList>
    </citation>
    <scope>NUCLEOTIDE SEQUENCE [LARGE SCALE GENOMIC DNA]</scope>
    <source>
        <strain evidence="2 3">TC-34</strain>
    </source>
</reference>
<evidence type="ECO:0000256" key="1">
    <source>
        <dbReference type="SAM" id="MobiDB-lite"/>
    </source>
</evidence>
<accession>A0A0N8PP22</accession>
<gene>
    <name evidence="2" type="ORF">AN477_14405</name>
</gene>
<dbReference type="PATRIC" id="fig|471514.4.peg.2260"/>
<dbReference type="EMBL" id="LJCO01000058">
    <property type="protein sequence ID" value="KPV43117.1"/>
    <property type="molecule type" value="Genomic_DNA"/>
</dbReference>
<evidence type="ECO:0000313" key="3">
    <source>
        <dbReference type="Proteomes" id="UP000050482"/>
    </source>
</evidence>
<organism evidence="2 3">
    <name type="scientific">Alicyclobacillus ferrooxydans</name>
    <dbReference type="NCBI Taxonomy" id="471514"/>
    <lineage>
        <taxon>Bacteria</taxon>
        <taxon>Bacillati</taxon>
        <taxon>Bacillota</taxon>
        <taxon>Bacilli</taxon>
        <taxon>Bacillales</taxon>
        <taxon>Alicyclobacillaceae</taxon>
        <taxon>Alicyclobacillus</taxon>
    </lineage>
</organism>
<keyword evidence="3" id="KW-1185">Reference proteome</keyword>
<feature type="region of interest" description="Disordered" evidence="1">
    <location>
        <begin position="1"/>
        <end position="28"/>
    </location>
</feature>
<name>A0A0N8PP22_9BACL</name>